<proteinExistence type="predicted"/>
<dbReference type="Proteomes" id="UP001496720">
    <property type="component" value="Unassembled WGS sequence"/>
</dbReference>
<keyword evidence="1" id="KW-0812">Transmembrane</keyword>
<gene>
    <name evidence="2" type="ORF">ABT188_11065</name>
</gene>
<dbReference type="EMBL" id="JBEOZY010000007">
    <property type="protein sequence ID" value="MER6165098.1"/>
    <property type="molecule type" value="Genomic_DNA"/>
</dbReference>
<feature type="transmembrane region" description="Helical" evidence="1">
    <location>
        <begin position="15"/>
        <end position="34"/>
    </location>
</feature>
<accession>A0ABV1STP9</accession>
<dbReference type="RefSeq" id="WP_352146947.1">
    <property type="nucleotide sequence ID" value="NZ_JBEOZY010000007.1"/>
</dbReference>
<protein>
    <recommendedName>
        <fullName evidence="4">Integral membrane protein</fullName>
    </recommendedName>
</protein>
<feature type="transmembrane region" description="Helical" evidence="1">
    <location>
        <begin position="55"/>
        <end position="72"/>
    </location>
</feature>
<keyword evidence="1" id="KW-1133">Transmembrane helix</keyword>
<keyword evidence="3" id="KW-1185">Reference proteome</keyword>
<feature type="transmembrane region" description="Helical" evidence="1">
    <location>
        <begin position="125"/>
        <end position="147"/>
    </location>
</feature>
<name>A0ABV1STP9_9ACTN</name>
<keyword evidence="1" id="KW-0472">Membrane</keyword>
<evidence type="ECO:0000313" key="3">
    <source>
        <dbReference type="Proteomes" id="UP001496720"/>
    </source>
</evidence>
<evidence type="ECO:0008006" key="4">
    <source>
        <dbReference type="Google" id="ProtNLM"/>
    </source>
</evidence>
<organism evidence="2 3">
    <name type="scientific">Streptomyces violaceorubidus</name>
    <dbReference type="NCBI Taxonomy" id="284042"/>
    <lineage>
        <taxon>Bacteria</taxon>
        <taxon>Bacillati</taxon>
        <taxon>Actinomycetota</taxon>
        <taxon>Actinomycetes</taxon>
        <taxon>Kitasatosporales</taxon>
        <taxon>Streptomycetaceae</taxon>
        <taxon>Streptomyces</taxon>
    </lineage>
</organism>
<evidence type="ECO:0000256" key="1">
    <source>
        <dbReference type="SAM" id="Phobius"/>
    </source>
</evidence>
<sequence>MITAADPWQGHDDTVLFTTLLTATPALIALLAYLGSRFTARARLHRTAAGVTRDVCLTAVAAGLAVYLWGLLDLLFLGDQEQAQECERQRPEGAVLVGRRGDFVPLRLVCEVSDGRDYSVVVPGYVNPTLTVLLVLALLGAGASAFLHHQQRTPTQKKG</sequence>
<comment type="caution">
    <text evidence="2">The sequence shown here is derived from an EMBL/GenBank/DDBJ whole genome shotgun (WGS) entry which is preliminary data.</text>
</comment>
<reference evidence="2 3" key="1">
    <citation type="submission" date="2024-06" db="EMBL/GenBank/DDBJ databases">
        <title>The Natural Products Discovery Center: Release of the First 8490 Sequenced Strains for Exploring Actinobacteria Biosynthetic Diversity.</title>
        <authorList>
            <person name="Kalkreuter E."/>
            <person name="Kautsar S.A."/>
            <person name="Yang D."/>
            <person name="Bader C.D."/>
            <person name="Teijaro C.N."/>
            <person name="Fluegel L."/>
            <person name="Davis C.M."/>
            <person name="Simpson J.R."/>
            <person name="Lauterbach L."/>
            <person name="Steele A.D."/>
            <person name="Gui C."/>
            <person name="Meng S."/>
            <person name="Li G."/>
            <person name="Viehrig K."/>
            <person name="Ye F."/>
            <person name="Su P."/>
            <person name="Kiefer A.F."/>
            <person name="Nichols A."/>
            <person name="Cepeda A.J."/>
            <person name="Yan W."/>
            <person name="Fan B."/>
            <person name="Jiang Y."/>
            <person name="Adhikari A."/>
            <person name="Zheng C.-J."/>
            <person name="Schuster L."/>
            <person name="Cowan T.M."/>
            <person name="Smanski M.J."/>
            <person name="Chevrette M.G."/>
            <person name="De Carvalho L.P.S."/>
            <person name="Shen B."/>
        </authorList>
    </citation>
    <scope>NUCLEOTIDE SEQUENCE [LARGE SCALE GENOMIC DNA]</scope>
    <source>
        <strain evidence="2 3">NPDC001615</strain>
    </source>
</reference>
<evidence type="ECO:0000313" key="2">
    <source>
        <dbReference type="EMBL" id="MER6165098.1"/>
    </source>
</evidence>